<evidence type="ECO:0000256" key="1">
    <source>
        <dbReference type="ARBA" id="ARBA00010574"/>
    </source>
</evidence>
<reference evidence="3 4" key="2">
    <citation type="journal article" date="2010" name="Stand. Genomic Sci.">
        <title>Complete genome sequence of Sebaldella termitidis type strain (NCTC 11300).</title>
        <authorList>
            <person name="Harmon-Smith M."/>
            <person name="Celia L."/>
            <person name="Chertkov O."/>
            <person name="Lapidus A."/>
            <person name="Copeland A."/>
            <person name="Glavina Del Rio T."/>
            <person name="Nolan M."/>
            <person name="Lucas S."/>
            <person name="Tice H."/>
            <person name="Cheng J.F."/>
            <person name="Han C."/>
            <person name="Detter J.C."/>
            <person name="Bruce D."/>
            <person name="Goodwin L."/>
            <person name="Pitluck S."/>
            <person name="Pati A."/>
            <person name="Liolios K."/>
            <person name="Ivanova N."/>
            <person name="Mavromatis K."/>
            <person name="Mikhailova N."/>
            <person name="Chen A."/>
            <person name="Palaniappan K."/>
            <person name="Land M."/>
            <person name="Hauser L."/>
            <person name="Chang Y.J."/>
            <person name="Jeffries C.D."/>
            <person name="Brettin T."/>
            <person name="Goker M."/>
            <person name="Beck B."/>
            <person name="Bristow J."/>
            <person name="Eisen J.A."/>
            <person name="Markowitz V."/>
            <person name="Hugenholtz P."/>
            <person name="Kyrpides N.C."/>
            <person name="Klenk H.P."/>
            <person name="Chen F."/>
        </authorList>
    </citation>
    <scope>NUCLEOTIDE SEQUENCE [LARGE SCALE GENOMIC DNA]</scope>
    <source>
        <strain evidence="4">ATCC 33386 / NCTC 11300</strain>
    </source>
</reference>
<dbReference type="EMBL" id="CP001739">
    <property type="protein sequence ID" value="ACZ07061.1"/>
    <property type="molecule type" value="Genomic_DNA"/>
</dbReference>
<dbReference type="STRING" id="526218.Sterm_0176"/>
<keyword evidence="2" id="KW-0810">Translation regulation</keyword>
<dbReference type="NCBIfam" id="TIGR00090">
    <property type="entry name" value="rsfS_iojap_ybeB"/>
    <property type="match status" value="1"/>
</dbReference>
<comment type="subunit">
    <text evidence="2">Interacts with ribosomal protein uL14 (rplN).</text>
</comment>
<dbReference type="RefSeq" id="WP_012859660.1">
    <property type="nucleotide sequence ID" value="NC_013517.1"/>
</dbReference>
<comment type="subcellular location">
    <subcellularLocation>
        <location evidence="2">Cytoplasm</location>
    </subcellularLocation>
</comment>
<dbReference type="AlphaFoldDB" id="D1AKP5"/>
<sequence>MENSVKKAIEIIESKKGDNIKVYDVQGKSPFMDYVVVCDGSSSVKMEAIATELKKEISTYKSMEGAGESQWILIDFGDFIVNIFNGEKREYYNIDELYQSS</sequence>
<dbReference type="KEGG" id="str:Sterm_0176"/>
<dbReference type="GO" id="GO:0005737">
    <property type="term" value="C:cytoplasm"/>
    <property type="evidence" value="ECO:0007669"/>
    <property type="project" value="UniProtKB-SubCell"/>
</dbReference>
<keyword evidence="2" id="KW-0678">Repressor</keyword>
<reference evidence="4" key="1">
    <citation type="submission" date="2009-09" db="EMBL/GenBank/DDBJ databases">
        <title>The complete chromosome of Sebaldella termitidis ATCC 33386.</title>
        <authorList>
            <consortium name="US DOE Joint Genome Institute (JGI-PGF)"/>
            <person name="Lucas S."/>
            <person name="Copeland A."/>
            <person name="Lapidus A."/>
            <person name="Glavina del Rio T."/>
            <person name="Dalin E."/>
            <person name="Tice H."/>
            <person name="Bruce D."/>
            <person name="Goodwin L."/>
            <person name="Pitluck S."/>
            <person name="Kyrpides N."/>
            <person name="Mavromatis K."/>
            <person name="Ivanova N."/>
            <person name="Mikhailova N."/>
            <person name="Sims D."/>
            <person name="Meincke L."/>
            <person name="Brettin T."/>
            <person name="Detter J.C."/>
            <person name="Han C."/>
            <person name="Larimer F."/>
            <person name="Land M."/>
            <person name="Hauser L."/>
            <person name="Markowitz V."/>
            <person name="Cheng J.F."/>
            <person name="Hugenholtz P."/>
            <person name="Woyke T."/>
            <person name="Wu D."/>
            <person name="Eisen J.A."/>
        </authorList>
    </citation>
    <scope>NUCLEOTIDE SEQUENCE [LARGE SCALE GENOMIC DNA]</scope>
    <source>
        <strain evidence="4">ATCC 33386 / NCTC 11300</strain>
    </source>
</reference>
<evidence type="ECO:0000313" key="4">
    <source>
        <dbReference type="Proteomes" id="UP000000845"/>
    </source>
</evidence>
<evidence type="ECO:0000313" key="3">
    <source>
        <dbReference type="EMBL" id="ACZ07061.1"/>
    </source>
</evidence>
<dbReference type="Pfam" id="PF02410">
    <property type="entry name" value="RsfS"/>
    <property type="match status" value="1"/>
</dbReference>
<dbReference type="InterPro" id="IPR004394">
    <property type="entry name" value="Iojap/RsfS/C7orf30"/>
</dbReference>
<dbReference type="Gene3D" id="3.30.460.10">
    <property type="entry name" value="Beta Polymerase, domain 2"/>
    <property type="match status" value="1"/>
</dbReference>
<accession>D1AKP5</accession>
<dbReference type="HOGENOM" id="CLU_092688_5_0_0"/>
<proteinExistence type="inferred from homology"/>
<organism evidence="3 4">
    <name type="scientific">Sebaldella termitidis (strain ATCC 33386 / NCTC 11300)</name>
    <dbReference type="NCBI Taxonomy" id="526218"/>
    <lineage>
        <taxon>Bacteria</taxon>
        <taxon>Fusobacteriati</taxon>
        <taxon>Fusobacteriota</taxon>
        <taxon>Fusobacteriia</taxon>
        <taxon>Fusobacteriales</taxon>
        <taxon>Leptotrichiaceae</taxon>
        <taxon>Sebaldella</taxon>
    </lineage>
</organism>
<dbReference type="GO" id="GO:0042256">
    <property type="term" value="P:cytosolic ribosome assembly"/>
    <property type="evidence" value="ECO:0007669"/>
    <property type="project" value="UniProtKB-UniRule"/>
</dbReference>
<name>D1AKP5_SEBTE</name>
<comment type="similarity">
    <text evidence="1 2">Belongs to the Iojap/RsfS family.</text>
</comment>
<dbReference type="HAMAP" id="MF_01477">
    <property type="entry name" value="Iojap_RsfS"/>
    <property type="match status" value="1"/>
</dbReference>
<dbReference type="PANTHER" id="PTHR21043">
    <property type="entry name" value="IOJAP SUPERFAMILY ORTHOLOG"/>
    <property type="match status" value="1"/>
</dbReference>
<dbReference type="GO" id="GO:0043023">
    <property type="term" value="F:ribosomal large subunit binding"/>
    <property type="evidence" value="ECO:0007669"/>
    <property type="project" value="TreeGrafter"/>
</dbReference>
<dbReference type="InterPro" id="IPR043519">
    <property type="entry name" value="NT_sf"/>
</dbReference>
<dbReference type="GO" id="GO:0017148">
    <property type="term" value="P:negative regulation of translation"/>
    <property type="evidence" value="ECO:0007669"/>
    <property type="project" value="UniProtKB-UniRule"/>
</dbReference>
<dbReference type="eggNOG" id="COG0799">
    <property type="taxonomic scope" value="Bacteria"/>
</dbReference>
<evidence type="ECO:0000256" key="2">
    <source>
        <dbReference type="HAMAP-Rule" id="MF_01477"/>
    </source>
</evidence>
<dbReference type="PANTHER" id="PTHR21043:SF0">
    <property type="entry name" value="MITOCHONDRIAL ASSEMBLY OF RIBOSOMAL LARGE SUBUNIT PROTEIN 1"/>
    <property type="match status" value="1"/>
</dbReference>
<dbReference type="Proteomes" id="UP000000845">
    <property type="component" value="Chromosome"/>
</dbReference>
<comment type="function">
    <text evidence="2">Functions as a ribosomal silencing factor. Interacts with ribosomal protein uL14 (rplN), blocking formation of intersubunit bridge B8. Prevents association of the 30S and 50S ribosomal subunits and the formation of functional ribosomes, thus repressing translation.</text>
</comment>
<keyword evidence="2" id="KW-0963">Cytoplasm</keyword>
<dbReference type="SUPFAM" id="SSF81301">
    <property type="entry name" value="Nucleotidyltransferase"/>
    <property type="match status" value="1"/>
</dbReference>
<keyword evidence="4" id="KW-1185">Reference proteome</keyword>
<protein>
    <recommendedName>
        <fullName evidence="2">Ribosomal silencing factor RsfS</fullName>
    </recommendedName>
</protein>
<gene>
    <name evidence="2" type="primary">rsfS</name>
    <name evidence="3" type="ordered locus">Sterm_0176</name>
</gene>
<dbReference type="GO" id="GO:0090071">
    <property type="term" value="P:negative regulation of ribosome biogenesis"/>
    <property type="evidence" value="ECO:0007669"/>
    <property type="project" value="UniProtKB-UniRule"/>
</dbReference>